<feature type="compositionally biased region" description="Basic and acidic residues" evidence="1">
    <location>
        <begin position="283"/>
        <end position="296"/>
    </location>
</feature>
<accession>A0ABN3Q8G3</accession>
<feature type="region of interest" description="Disordered" evidence="1">
    <location>
        <begin position="283"/>
        <end position="305"/>
    </location>
</feature>
<evidence type="ECO:0000256" key="1">
    <source>
        <dbReference type="SAM" id="MobiDB-lite"/>
    </source>
</evidence>
<feature type="signal peptide" evidence="2">
    <location>
        <begin position="1"/>
        <end position="45"/>
    </location>
</feature>
<comment type="caution">
    <text evidence="3">The sequence shown here is derived from an EMBL/GenBank/DDBJ whole genome shotgun (WGS) entry which is preliminary data.</text>
</comment>
<name>A0ABN3Q8G3_9ACTN</name>
<dbReference type="Proteomes" id="UP001500151">
    <property type="component" value="Unassembled WGS sequence"/>
</dbReference>
<organism evidence="3 4">
    <name type="scientific">Streptomyces vastus</name>
    <dbReference type="NCBI Taxonomy" id="285451"/>
    <lineage>
        <taxon>Bacteria</taxon>
        <taxon>Bacillati</taxon>
        <taxon>Actinomycetota</taxon>
        <taxon>Actinomycetes</taxon>
        <taxon>Kitasatosporales</taxon>
        <taxon>Streptomycetaceae</taxon>
        <taxon>Streptomyces</taxon>
    </lineage>
</organism>
<feature type="chain" id="PRO_5046103661" evidence="2">
    <location>
        <begin position="46"/>
        <end position="305"/>
    </location>
</feature>
<keyword evidence="2" id="KW-0732">Signal</keyword>
<proteinExistence type="predicted"/>
<feature type="region of interest" description="Disordered" evidence="1">
    <location>
        <begin position="40"/>
        <end position="60"/>
    </location>
</feature>
<evidence type="ECO:0000256" key="2">
    <source>
        <dbReference type="SAM" id="SignalP"/>
    </source>
</evidence>
<protein>
    <submittedName>
        <fullName evidence="3">Uncharacterized protein</fullName>
    </submittedName>
</protein>
<sequence length="305" mass="33289">MPVSKQERTYVKSALNSVLKRGVLVTVSTALAVTGLAATAGPANAAPGGPGGSSNIRGVDPGNTDLMIERLCTQEADDNGLVHGALNIETGQFQTYDESLAEAERLGHSPTAPWEYFSGYCTYPQASTWSIKGETIRTSNWIGNRGTSEDKETFVRNYTTKTSAKKSVGAKISIGFAKGLFGGGAESSFSYEWGWEKSSSFERRSEKSIPACAQVATTWTPYQRVVRVNPVFNVTNYSWYKAGDPNDEDSWETTTTWRGRDASWQKIYSHGYYIDGISDKLLPDGTPDGREDKIQENLDPATCAK</sequence>
<evidence type="ECO:0000313" key="4">
    <source>
        <dbReference type="Proteomes" id="UP001500151"/>
    </source>
</evidence>
<keyword evidence="4" id="KW-1185">Reference proteome</keyword>
<gene>
    <name evidence="3" type="ORF">GCM10010307_00640</name>
</gene>
<evidence type="ECO:0000313" key="3">
    <source>
        <dbReference type="EMBL" id="GAA2618537.1"/>
    </source>
</evidence>
<reference evidence="3 4" key="1">
    <citation type="journal article" date="2019" name="Int. J. Syst. Evol. Microbiol.">
        <title>The Global Catalogue of Microorganisms (GCM) 10K type strain sequencing project: providing services to taxonomists for standard genome sequencing and annotation.</title>
        <authorList>
            <consortium name="The Broad Institute Genomics Platform"/>
            <consortium name="The Broad Institute Genome Sequencing Center for Infectious Disease"/>
            <person name="Wu L."/>
            <person name="Ma J."/>
        </authorList>
    </citation>
    <scope>NUCLEOTIDE SEQUENCE [LARGE SCALE GENOMIC DNA]</scope>
    <source>
        <strain evidence="3 4">JCM 4524</strain>
    </source>
</reference>
<dbReference type="EMBL" id="BAAASJ010000001">
    <property type="protein sequence ID" value="GAA2618537.1"/>
    <property type="molecule type" value="Genomic_DNA"/>
</dbReference>